<accession>A0ABP6FME8</accession>
<dbReference type="Pfam" id="PF00975">
    <property type="entry name" value="Thioesterase"/>
    <property type="match status" value="1"/>
</dbReference>
<evidence type="ECO:0000256" key="1">
    <source>
        <dbReference type="ARBA" id="ARBA00007169"/>
    </source>
</evidence>
<dbReference type="InterPro" id="IPR012223">
    <property type="entry name" value="TEII"/>
</dbReference>
<dbReference type="InterPro" id="IPR029058">
    <property type="entry name" value="AB_hydrolase_fold"/>
</dbReference>
<dbReference type="RefSeq" id="WP_344585279.1">
    <property type="nucleotide sequence ID" value="NZ_BAAARK010000083.1"/>
</dbReference>
<evidence type="ECO:0000259" key="2">
    <source>
        <dbReference type="Pfam" id="PF00975"/>
    </source>
</evidence>
<name>A0ABP6FME8_9ACTN</name>
<comment type="caution">
    <text evidence="3">The sequence shown here is derived from an EMBL/GenBank/DDBJ whole genome shotgun (WGS) entry which is preliminary data.</text>
</comment>
<comment type="similarity">
    <text evidence="1">Belongs to the thioesterase family.</text>
</comment>
<gene>
    <name evidence="3" type="ORF">GCM10009864_82670</name>
</gene>
<dbReference type="Gene3D" id="3.40.50.1820">
    <property type="entry name" value="alpha/beta hydrolase"/>
    <property type="match status" value="1"/>
</dbReference>
<organism evidence="3 4">
    <name type="scientific">Streptomyces lunalinharesii</name>
    <dbReference type="NCBI Taxonomy" id="333384"/>
    <lineage>
        <taxon>Bacteria</taxon>
        <taxon>Bacillati</taxon>
        <taxon>Actinomycetota</taxon>
        <taxon>Actinomycetes</taxon>
        <taxon>Kitasatosporales</taxon>
        <taxon>Streptomycetaceae</taxon>
        <taxon>Streptomyces</taxon>
    </lineage>
</organism>
<sequence>MKLPLLCLPFAGAGASVFRPWREHEAQTFEVAPIQLPGREELFIEDPYTSLTEAATGTAERILAAAGEGPYALFGHSFGALLAYATTQLLHSKGLRLPERLIVSGAAAPWLPRPHIGVHDLSDDELASRVHQLVGYDHDAFHDPELRELVIPALRADMGINETPSATPGPGNPLPVAISALRGVDDALVSRDATAQWAAATSTGFELIDVPGEHMYFSENWPTLWTTIDELLLRARQEGLMRSQTAS</sequence>
<dbReference type="PANTHER" id="PTHR11487">
    <property type="entry name" value="THIOESTERASE"/>
    <property type="match status" value="1"/>
</dbReference>
<dbReference type="Proteomes" id="UP001500994">
    <property type="component" value="Unassembled WGS sequence"/>
</dbReference>
<dbReference type="GO" id="GO:0016787">
    <property type="term" value="F:hydrolase activity"/>
    <property type="evidence" value="ECO:0007669"/>
    <property type="project" value="UniProtKB-KW"/>
</dbReference>
<proteinExistence type="inferred from homology"/>
<dbReference type="InterPro" id="IPR001031">
    <property type="entry name" value="Thioesterase"/>
</dbReference>
<dbReference type="SUPFAM" id="SSF53474">
    <property type="entry name" value="alpha/beta-Hydrolases"/>
    <property type="match status" value="1"/>
</dbReference>
<reference evidence="4" key="1">
    <citation type="journal article" date="2019" name="Int. J. Syst. Evol. Microbiol.">
        <title>The Global Catalogue of Microorganisms (GCM) 10K type strain sequencing project: providing services to taxonomists for standard genome sequencing and annotation.</title>
        <authorList>
            <consortium name="The Broad Institute Genomics Platform"/>
            <consortium name="The Broad Institute Genome Sequencing Center for Infectious Disease"/>
            <person name="Wu L."/>
            <person name="Ma J."/>
        </authorList>
    </citation>
    <scope>NUCLEOTIDE SEQUENCE [LARGE SCALE GENOMIC DNA]</scope>
    <source>
        <strain evidence="4">JCM 16374</strain>
    </source>
</reference>
<evidence type="ECO:0000313" key="4">
    <source>
        <dbReference type="Proteomes" id="UP001500994"/>
    </source>
</evidence>
<feature type="domain" description="Thioesterase" evidence="2">
    <location>
        <begin position="4"/>
        <end position="229"/>
    </location>
</feature>
<keyword evidence="3" id="KW-0378">Hydrolase</keyword>
<evidence type="ECO:0000313" key="3">
    <source>
        <dbReference type="EMBL" id="GAA2695299.1"/>
    </source>
</evidence>
<protein>
    <submittedName>
        <fullName evidence="3">Alpha/beta fold hydrolase</fullName>
    </submittedName>
</protein>
<keyword evidence="4" id="KW-1185">Reference proteome</keyword>
<dbReference type="EMBL" id="BAAARK010000083">
    <property type="protein sequence ID" value="GAA2695299.1"/>
    <property type="molecule type" value="Genomic_DNA"/>
</dbReference>
<dbReference type="PANTHER" id="PTHR11487:SF0">
    <property type="entry name" value="S-ACYL FATTY ACID SYNTHASE THIOESTERASE, MEDIUM CHAIN"/>
    <property type="match status" value="1"/>
</dbReference>